<sequence>MQDDPICKQDGHTGYTLEDDALLPDASTFDPEATLPTGMVDEGKFGTNFNCTTPIPETCHYVYVPATENEEAKWVECKGRILRN</sequence>
<name>A0ABS1R6Q9_9SPHI</name>
<proteinExistence type="predicted"/>
<accession>A0ABS1R6Q9</accession>
<comment type="caution">
    <text evidence="1">The sequence shown here is derived from an EMBL/GenBank/DDBJ whole genome shotgun (WGS) entry which is preliminary data.</text>
</comment>
<dbReference type="Proteomes" id="UP000625283">
    <property type="component" value="Unassembled WGS sequence"/>
</dbReference>
<organism evidence="1 2">
    <name type="scientific">Sphingobacterium faecale</name>
    <dbReference type="NCBI Taxonomy" id="2803775"/>
    <lineage>
        <taxon>Bacteria</taxon>
        <taxon>Pseudomonadati</taxon>
        <taxon>Bacteroidota</taxon>
        <taxon>Sphingobacteriia</taxon>
        <taxon>Sphingobacteriales</taxon>
        <taxon>Sphingobacteriaceae</taxon>
        <taxon>Sphingobacterium</taxon>
    </lineage>
</organism>
<protein>
    <submittedName>
        <fullName evidence="1">Uncharacterized protein</fullName>
    </submittedName>
</protein>
<gene>
    <name evidence="1" type="ORF">JKG61_16600</name>
</gene>
<dbReference type="EMBL" id="JAERTY010000009">
    <property type="protein sequence ID" value="MBL1410378.1"/>
    <property type="molecule type" value="Genomic_DNA"/>
</dbReference>
<evidence type="ECO:0000313" key="2">
    <source>
        <dbReference type="Proteomes" id="UP000625283"/>
    </source>
</evidence>
<reference evidence="1 2" key="1">
    <citation type="submission" date="2021-01" db="EMBL/GenBank/DDBJ databases">
        <title>C459-1 draft genome sequence.</title>
        <authorList>
            <person name="Zhang X.-F."/>
        </authorList>
    </citation>
    <scope>NUCLEOTIDE SEQUENCE [LARGE SCALE GENOMIC DNA]</scope>
    <source>
        <strain evidence="2">C459-1</strain>
    </source>
</reference>
<evidence type="ECO:0000313" key="1">
    <source>
        <dbReference type="EMBL" id="MBL1410378.1"/>
    </source>
</evidence>
<keyword evidence="2" id="KW-1185">Reference proteome</keyword>